<protein>
    <recommendedName>
        <fullName evidence="5">Iron-containing redox enzyme family protein</fullName>
    </recommendedName>
</protein>
<keyword evidence="1" id="KW-0560">Oxidoreductase</keyword>
<organism evidence="3 4">
    <name type="scientific">Actinomadura verrucosospora</name>
    <dbReference type="NCBI Taxonomy" id="46165"/>
    <lineage>
        <taxon>Bacteria</taxon>
        <taxon>Bacillati</taxon>
        <taxon>Actinomycetota</taxon>
        <taxon>Actinomycetes</taxon>
        <taxon>Streptosporangiales</taxon>
        <taxon>Thermomonosporaceae</taxon>
        <taxon>Actinomadura</taxon>
    </lineage>
</organism>
<dbReference type="SMART" id="SM01236">
    <property type="entry name" value="Haem_oxygenase_2"/>
    <property type="match status" value="1"/>
</dbReference>
<feature type="compositionally biased region" description="Low complexity" evidence="2">
    <location>
        <begin position="1"/>
        <end position="14"/>
    </location>
</feature>
<gene>
    <name evidence="3" type="ORF">ACTIVE_1442</name>
</gene>
<dbReference type="InterPro" id="IPR016084">
    <property type="entry name" value="Haem_Oase-like_multi-hlx"/>
</dbReference>
<dbReference type="GO" id="GO:0016491">
    <property type="term" value="F:oxidoreductase activity"/>
    <property type="evidence" value="ECO:0007669"/>
    <property type="project" value="UniProtKB-KW"/>
</dbReference>
<sequence length="350" mass="37848">MTTVATSPPRTGGRPPLPAPRGPLSEAVLAALARLAPAGPAPMLDAARAEARRDAADPFGEDLQLALYVCYELHYRGFGGVDDGWEWAPGLLALRGALEDRFLTALRAETAPGDDVQGVLAGVLAEPADAYGVSHYLRDEGERWQLREYAVHRSAYHLKEADPHAWLIPRLDGRAKAALVAVEFDEFGGGRGEAMHSRLFADLMDDLGLDSAYGRHLDLVPARMLAVVNMMSLFGLHRSLRGAMAGHFAAAEITTAPAARRMAAALERLGAGPRGVRFYTEHIEADAVHEQVLRHDVLGDLLAREPALAADVVFGVRATQLLEDRFGEHLLESWRTGGTSLRQALPPLAR</sequence>
<evidence type="ECO:0000256" key="2">
    <source>
        <dbReference type="SAM" id="MobiDB-lite"/>
    </source>
</evidence>
<dbReference type="PANTHER" id="PTHR40279:SF3">
    <property type="entry name" value="4-AMINOBENZOATE SYNTHASE"/>
    <property type="match status" value="1"/>
</dbReference>
<evidence type="ECO:0008006" key="5">
    <source>
        <dbReference type="Google" id="ProtNLM"/>
    </source>
</evidence>
<dbReference type="RefSeq" id="WP_173094106.1">
    <property type="nucleotide sequence ID" value="NZ_CP053892.1"/>
</dbReference>
<evidence type="ECO:0000256" key="1">
    <source>
        <dbReference type="ARBA" id="ARBA00023002"/>
    </source>
</evidence>
<dbReference type="Gene3D" id="1.20.910.10">
    <property type="entry name" value="Heme oxygenase-like"/>
    <property type="match status" value="1"/>
</dbReference>
<name>A0A7D3ZVC5_ACTVE</name>
<accession>A0A7D3ZVC5</accession>
<reference evidence="3 4" key="1">
    <citation type="submission" date="2020-05" db="EMBL/GenBank/DDBJ databases">
        <title>Actinomadura verrucosospora NRRL-B18236 (PFL_A860) Genome sequencing and assembly.</title>
        <authorList>
            <person name="Samborskyy M."/>
        </authorList>
    </citation>
    <scope>NUCLEOTIDE SEQUENCE [LARGE SCALE GENOMIC DNA]</scope>
    <source>
        <strain evidence="3 4">NRRL:B18236</strain>
    </source>
</reference>
<dbReference type="AlphaFoldDB" id="A0A7D3ZVC5"/>
<proteinExistence type="predicted"/>
<dbReference type="Proteomes" id="UP000501240">
    <property type="component" value="Chromosome"/>
</dbReference>
<evidence type="ECO:0000313" key="4">
    <source>
        <dbReference type="Proteomes" id="UP000501240"/>
    </source>
</evidence>
<dbReference type="InterPro" id="IPR039068">
    <property type="entry name" value="PqqC-like"/>
</dbReference>
<dbReference type="PANTHER" id="PTHR40279">
    <property type="entry name" value="PQQC-LIKE PROTEIN"/>
    <property type="match status" value="1"/>
</dbReference>
<evidence type="ECO:0000313" key="3">
    <source>
        <dbReference type="EMBL" id="QKG19806.1"/>
    </source>
</evidence>
<feature type="region of interest" description="Disordered" evidence="2">
    <location>
        <begin position="1"/>
        <end position="21"/>
    </location>
</feature>
<dbReference type="Pfam" id="PF14518">
    <property type="entry name" value="Haem_oxygenas_2"/>
    <property type="match status" value="1"/>
</dbReference>
<keyword evidence="4" id="KW-1185">Reference proteome</keyword>
<dbReference type="SUPFAM" id="SSF48613">
    <property type="entry name" value="Heme oxygenase-like"/>
    <property type="match status" value="1"/>
</dbReference>
<dbReference type="EMBL" id="CP053892">
    <property type="protein sequence ID" value="QKG19806.1"/>
    <property type="molecule type" value="Genomic_DNA"/>
</dbReference>